<sequence>MSKLSEPLKQLINAAHAVPGTLKAPPNIRSTYSRIAASAQGRGVGVPAWVTISTAATMTMNSPGSLVELFNLASTVPSSPLSAPETAGLMREAGLKCISFNGIPRSINCLGAFREGLPRDVFDAIPPPASRKVDSSNADEAMARGRATWDSIYRPFEVKLLNKLAQSHPNLPVHILAGHYATVLSDPEPAPGTEAFKVGRVLTSVVGISCLRAQTGVGPQVTSHVFGLRKAYQDGTAEKDVEGGEWLASDEGNQWILNVVDEIVQALGEGRGSSFAPGMQGVKPKL</sequence>
<gene>
    <name evidence="1" type="ORF">A1O1_06508</name>
</gene>
<reference evidence="1 2" key="1">
    <citation type="submission" date="2013-03" db="EMBL/GenBank/DDBJ databases">
        <title>The Genome Sequence of Capronia coronata CBS 617.96.</title>
        <authorList>
            <consortium name="The Broad Institute Genomics Platform"/>
            <person name="Cuomo C."/>
            <person name="de Hoog S."/>
            <person name="Gorbushina A."/>
            <person name="Walker B."/>
            <person name="Young S.K."/>
            <person name="Zeng Q."/>
            <person name="Gargeya S."/>
            <person name="Fitzgerald M."/>
            <person name="Haas B."/>
            <person name="Abouelleil A."/>
            <person name="Allen A.W."/>
            <person name="Alvarado L."/>
            <person name="Arachchi H.M."/>
            <person name="Berlin A.M."/>
            <person name="Chapman S.B."/>
            <person name="Gainer-Dewar J."/>
            <person name="Goldberg J."/>
            <person name="Griggs A."/>
            <person name="Gujja S."/>
            <person name="Hansen M."/>
            <person name="Howarth C."/>
            <person name="Imamovic A."/>
            <person name="Ireland A."/>
            <person name="Larimer J."/>
            <person name="McCowan C."/>
            <person name="Murphy C."/>
            <person name="Pearson M."/>
            <person name="Poon T.W."/>
            <person name="Priest M."/>
            <person name="Roberts A."/>
            <person name="Saif S."/>
            <person name="Shea T."/>
            <person name="Sisk P."/>
            <person name="Sykes S."/>
            <person name="Wortman J."/>
            <person name="Nusbaum C."/>
            <person name="Birren B."/>
        </authorList>
    </citation>
    <scope>NUCLEOTIDE SEQUENCE [LARGE SCALE GENOMIC DNA]</scope>
    <source>
        <strain evidence="1 2">CBS 617.96</strain>
    </source>
</reference>
<proteinExistence type="predicted"/>
<protein>
    <recommendedName>
        <fullName evidence="3">Dol-P-Man:Man(5)GlcNAc(2)-PP-Dol alpha-1,3-mannosyltransferase</fullName>
    </recommendedName>
</protein>
<dbReference type="Proteomes" id="UP000019484">
    <property type="component" value="Unassembled WGS sequence"/>
</dbReference>
<accession>W9Y0X6</accession>
<dbReference type="Gene3D" id="1.20.1290.10">
    <property type="entry name" value="AhpD-like"/>
    <property type="match status" value="1"/>
</dbReference>
<name>W9Y0X6_9EURO</name>
<evidence type="ECO:0000313" key="2">
    <source>
        <dbReference type="Proteomes" id="UP000019484"/>
    </source>
</evidence>
<dbReference type="STRING" id="1182541.W9Y0X6"/>
<dbReference type="RefSeq" id="XP_007725576.1">
    <property type="nucleotide sequence ID" value="XM_007727386.1"/>
</dbReference>
<dbReference type="HOGENOM" id="CLU_069193_0_0_1"/>
<dbReference type="AlphaFoldDB" id="W9Y0X6"/>
<evidence type="ECO:0008006" key="3">
    <source>
        <dbReference type="Google" id="ProtNLM"/>
    </source>
</evidence>
<dbReference type="InterPro" id="IPR029032">
    <property type="entry name" value="AhpD-like"/>
</dbReference>
<dbReference type="PANTHER" id="PTHR28180">
    <property type="entry name" value="CONSERVED MITOCHONDRIAL PROTEIN-RELATED"/>
    <property type="match status" value="1"/>
</dbReference>
<evidence type="ECO:0000313" key="1">
    <source>
        <dbReference type="EMBL" id="EXJ86138.1"/>
    </source>
</evidence>
<dbReference type="InterPro" id="IPR052999">
    <property type="entry name" value="PTS1_Protein"/>
</dbReference>
<organism evidence="1 2">
    <name type="scientific">Capronia coronata CBS 617.96</name>
    <dbReference type="NCBI Taxonomy" id="1182541"/>
    <lineage>
        <taxon>Eukaryota</taxon>
        <taxon>Fungi</taxon>
        <taxon>Dikarya</taxon>
        <taxon>Ascomycota</taxon>
        <taxon>Pezizomycotina</taxon>
        <taxon>Eurotiomycetes</taxon>
        <taxon>Chaetothyriomycetidae</taxon>
        <taxon>Chaetothyriales</taxon>
        <taxon>Herpotrichiellaceae</taxon>
        <taxon>Capronia</taxon>
    </lineage>
</organism>
<dbReference type="eggNOG" id="ENOG502S01H">
    <property type="taxonomic scope" value="Eukaryota"/>
</dbReference>
<dbReference type="PANTHER" id="PTHR28180:SF2">
    <property type="entry name" value="PEROXISOMAL PROTEIN 2"/>
    <property type="match status" value="1"/>
</dbReference>
<dbReference type="OrthoDB" id="5392202at2759"/>
<dbReference type="GeneID" id="19161375"/>
<keyword evidence="2" id="KW-1185">Reference proteome</keyword>
<comment type="caution">
    <text evidence="1">The sequence shown here is derived from an EMBL/GenBank/DDBJ whole genome shotgun (WGS) entry which is preliminary data.</text>
</comment>
<dbReference type="EMBL" id="AMWN01000005">
    <property type="protein sequence ID" value="EXJ86138.1"/>
    <property type="molecule type" value="Genomic_DNA"/>
</dbReference>